<sequence length="307" mass="34234">MPLAKEDLARFNLTVTALLLCTFTPRETADRNQELYQRPANLLSMPLANLQTLIDWETGMKDALRPLSDQPGAPDPDTILATVGKHAQHIEGDQPRTLYPDVLEHAYEQAADELGLKWTQRDAELFGYSCPRWPEFPDSADALKKLHELGFKLTVLSNVDNRSFEGTRRVLERGFNFDAVYTAADIGSYKPSAQNFEYAMSKDFDQFGTEPREILIVANSKLHDLEPGRKLGFKGAWIDRKGAHLGVTGQEDFEPDWTFSSMADFADTVSSVLGGKPIHASKSDEANQVLTNDEEACKPHFPLSTAC</sequence>
<dbReference type="Pfam" id="PF13419">
    <property type="entry name" value="HAD_2"/>
    <property type="match status" value="1"/>
</dbReference>
<proteinExistence type="predicted"/>
<dbReference type="eggNOG" id="ENOG502S0RM">
    <property type="taxonomic scope" value="Eukaryota"/>
</dbReference>
<evidence type="ECO:0000256" key="1">
    <source>
        <dbReference type="ARBA" id="ARBA00022801"/>
    </source>
</evidence>
<organism evidence="2 3">
    <name type="scientific">Trichosporon asahii var. asahii (strain CBS 8904)</name>
    <name type="common">Yeast</name>
    <dbReference type="NCBI Taxonomy" id="1220162"/>
    <lineage>
        <taxon>Eukaryota</taxon>
        <taxon>Fungi</taxon>
        <taxon>Dikarya</taxon>
        <taxon>Basidiomycota</taxon>
        <taxon>Agaricomycotina</taxon>
        <taxon>Tremellomycetes</taxon>
        <taxon>Trichosporonales</taxon>
        <taxon>Trichosporonaceae</taxon>
        <taxon>Trichosporon</taxon>
    </lineage>
</organism>
<keyword evidence="3" id="KW-1185">Reference proteome</keyword>
<dbReference type="EMBL" id="AMBO01000401">
    <property type="protein sequence ID" value="EKC97886.1"/>
    <property type="molecule type" value="Genomic_DNA"/>
</dbReference>
<dbReference type="FunCoup" id="K1VFM6">
    <property type="interactions" value="167"/>
</dbReference>
<dbReference type="AlphaFoldDB" id="K1VFM6"/>
<dbReference type="HOGENOM" id="CLU_045011_3_2_1"/>
<reference evidence="2 3" key="1">
    <citation type="journal article" date="2012" name="Eukaryot. Cell">
        <title>Genome sequence of the Trichosporon asahii environmental strain CBS 8904.</title>
        <authorList>
            <person name="Yang R.Y."/>
            <person name="Li H.T."/>
            <person name="Zhu H."/>
            <person name="Zhou G.P."/>
            <person name="Wang M."/>
            <person name="Wang L."/>
        </authorList>
    </citation>
    <scope>NUCLEOTIDE SEQUENCE [LARGE SCALE GENOMIC DNA]</scope>
    <source>
        <strain evidence="2 3">CBS 8904</strain>
    </source>
</reference>
<evidence type="ECO:0000313" key="2">
    <source>
        <dbReference type="EMBL" id="EKC97886.1"/>
    </source>
</evidence>
<dbReference type="Gene3D" id="1.10.150.750">
    <property type="match status" value="1"/>
</dbReference>
<dbReference type="SUPFAM" id="SSF56784">
    <property type="entry name" value="HAD-like"/>
    <property type="match status" value="1"/>
</dbReference>
<dbReference type="InterPro" id="IPR051540">
    <property type="entry name" value="S-2-haloacid_dehalogenase"/>
</dbReference>
<dbReference type="InterPro" id="IPR036412">
    <property type="entry name" value="HAD-like_sf"/>
</dbReference>
<dbReference type="Proteomes" id="UP000006757">
    <property type="component" value="Unassembled WGS sequence"/>
</dbReference>
<comment type="caution">
    <text evidence="2">The sequence shown here is derived from an EMBL/GenBank/DDBJ whole genome shotgun (WGS) entry which is preliminary data.</text>
</comment>
<evidence type="ECO:0000313" key="3">
    <source>
        <dbReference type="Proteomes" id="UP000006757"/>
    </source>
</evidence>
<accession>K1VFM6</accession>
<gene>
    <name evidence="2" type="ORF">A1Q2_07889</name>
</gene>
<dbReference type="InterPro" id="IPR041492">
    <property type="entry name" value="HAD_2"/>
</dbReference>
<name>K1VFM6_TRIAC</name>
<dbReference type="GO" id="GO:0016787">
    <property type="term" value="F:hydrolase activity"/>
    <property type="evidence" value="ECO:0007669"/>
    <property type="project" value="UniProtKB-KW"/>
</dbReference>
<dbReference type="PANTHER" id="PTHR43316:SF9">
    <property type="entry name" value="ACID DEHALOGENASE, PUTATIVE (AFU_ORTHOLOGUE AFUA_6G14460)-RELATED"/>
    <property type="match status" value="1"/>
</dbReference>
<keyword evidence="1" id="KW-0378">Hydrolase</keyword>
<dbReference type="PANTHER" id="PTHR43316">
    <property type="entry name" value="HYDROLASE, HALOACID DELAHOGENASE-RELATED"/>
    <property type="match status" value="1"/>
</dbReference>
<dbReference type="InterPro" id="IPR023214">
    <property type="entry name" value="HAD_sf"/>
</dbReference>
<evidence type="ECO:0008006" key="4">
    <source>
        <dbReference type="Google" id="ProtNLM"/>
    </source>
</evidence>
<dbReference type="OMA" id="WIERGEE"/>
<dbReference type="Gene3D" id="3.40.50.1000">
    <property type="entry name" value="HAD superfamily/HAD-like"/>
    <property type="match status" value="1"/>
</dbReference>
<dbReference type="InParanoid" id="K1VFM6"/>
<protein>
    <recommendedName>
        <fullName evidence="4">Haloacid dehalogenase, type II</fullName>
    </recommendedName>
</protein>
<dbReference type="OrthoDB" id="20198at2759"/>